<dbReference type="EMBL" id="SULI01000001">
    <property type="protein sequence ID" value="TKZ22560.1"/>
    <property type="molecule type" value="Genomic_DNA"/>
</dbReference>
<comment type="caution">
    <text evidence="2">The sequence shown here is derived from an EMBL/GenBank/DDBJ whole genome shotgun (WGS) entry which is preliminary data.</text>
</comment>
<reference evidence="2 3" key="1">
    <citation type="submission" date="2019-04" db="EMBL/GenBank/DDBJ databases">
        <title>Genome sequence of Pelagicola litoralis CL-ES2.</title>
        <authorList>
            <person name="Cao J."/>
        </authorList>
    </citation>
    <scope>NUCLEOTIDE SEQUENCE [LARGE SCALE GENOMIC DNA]</scope>
    <source>
        <strain evidence="2 3">CL-ES2</strain>
    </source>
</reference>
<evidence type="ECO:0000313" key="3">
    <source>
        <dbReference type="Proteomes" id="UP000306575"/>
    </source>
</evidence>
<feature type="transmembrane region" description="Helical" evidence="1">
    <location>
        <begin position="53"/>
        <end position="75"/>
    </location>
</feature>
<keyword evidence="1" id="KW-0812">Transmembrane</keyword>
<dbReference type="AlphaFoldDB" id="A0A4U7N996"/>
<keyword evidence="1" id="KW-1133">Transmembrane helix</keyword>
<proteinExistence type="predicted"/>
<name>A0A4U7N996_9RHOB</name>
<organism evidence="2 3">
    <name type="scientific">Shimia litoralis</name>
    <dbReference type="NCBI Taxonomy" id="420403"/>
    <lineage>
        <taxon>Bacteria</taxon>
        <taxon>Pseudomonadati</taxon>
        <taxon>Pseudomonadota</taxon>
        <taxon>Alphaproteobacteria</taxon>
        <taxon>Rhodobacterales</taxon>
        <taxon>Roseobacteraceae</taxon>
    </lineage>
</organism>
<evidence type="ECO:0000313" key="2">
    <source>
        <dbReference type="EMBL" id="TKZ22560.1"/>
    </source>
</evidence>
<dbReference type="OrthoDB" id="7866534at2"/>
<keyword evidence="3" id="KW-1185">Reference proteome</keyword>
<dbReference type="Proteomes" id="UP000306575">
    <property type="component" value="Unassembled WGS sequence"/>
</dbReference>
<protein>
    <submittedName>
        <fullName evidence="2">Uncharacterized protein</fullName>
    </submittedName>
</protein>
<dbReference type="RefSeq" id="WP_138014576.1">
    <property type="nucleotide sequence ID" value="NZ_SULI01000001.1"/>
</dbReference>
<sequence>MTDSYIEFQQRVARIHDAQAPKRFFFKSKNSCTVNDQGHFVLRGAKRRRGVPWTGLFLVAVAFFGVKGAVMAQLGNDFYQKQVARLMPASALERAGAWTMQADPISRWVALRIKSLS</sequence>
<evidence type="ECO:0000256" key="1">
    <source>
        <dbReference type="SAM" id="Phobius"/>
    </source>
</evidence>
<keyword evidence="1" id="KW-0472">Membrane</keyword>
<gene>
    <name evidence="2" type="ORF">FAP39_01420</name>
</gene>
<accession>A0A4U7N996</accession>